<dbReference type="EMBL" id="PXZM01000060">
    <property type="protein sequence ID" value="PSJ86361.1"/>
    <property type="molecule type" value="Genomic_DNA"/>
</dbReference>
<dbReference type="RefSeq" id="WP_106841977.1">
    <property type="nucleotide sequence ID" value="NZ_JBCNIW010000076.1"/>
</dbReference>
<dbReference type="OrthoDB" id="2679569at2"/>
<dbReference type="GO" id="GO:0019898">
    <property type="term" value="C:extrinsic component of membrane"/>
    <property type="evidence" value="ECO:0007669"/>
    <property type="project" value="InterPro"/>
</dbReference>
<protein>
    <recommendedName>
        <fullName evidence="1">PsbP C-terminal domain-containing protein</fullName>
    </recommendedName>
</protein>
<dbReference type="GO" id="GO:0005509">
    <property type="term" value="F:calcium ion binding"/>
    <property type="evidence" value="ECO:0007669"/>
    <property type="project" value="InterPro"/>
</dbReference>
<name>A0A2P7UH87_9BACL</name>
<proteinExistence type="predicted"/>
<dbReference type="PROSITE" id="PS51257">
    <property type="entry name" value="PROKAR_LIPOPROTEIN"/>
    <property type="match status" value="1"/>
</dbReference>
<dbReference type="Gene3D" id="3.40.1000.10">
    <property type="entry name" value="Mog1/PsbP, alpha/beta/alpha sandwich"/>
    <property type="match status" value="1"/>
</dbReference>
<sequence>MDIPRHLRSLIQSFFVVSLLLGCSQTKIAEETSEFLKYEDKTNKFTISYPKDWTIDTMQKNATVLFNSPKESEQDVYTENITVKAFALPAEAISPMENYKDE</sequence>
<dbReference type="InterPro" id="IPR002683">
    <property type="entry name" value="PsbP_C"/>
</dbReference>
<dbReference type="AlphaFoldDB" id="A0A2P7UH87"/>
<reference evidence="2 3" key="1">
    <citation type="submission" date="2018-03" db="EMBL/GenBank/DDBJ databases">
        <title>Brevisbacillus phylogenomics.</title>
        <authorList>
            <person name="Dunlap C."/>
        </authorList>
    </citation>
    <scope>NUCLEOTIDE SEQUENCE [LARGE SCALE GENOMIC DNA]</scope>
    <source>
        <strain evidence="2 3">NRRL NRS-1210</strain>
    </source>
</reference>
<keyword evidence="3" id="KW-1185">Reference proteome</keyword>
<evidence type="ECO:0000259" key="1">
    <source>
        <dbReference type="Pfam" id="PF01789"/>
    </source>
</evidence>
<accession>A0A2P7UH87</accession>
<evidence type="ECO:0000313" key="3">
    <source>
        <dbReference type="Proteomes" id="UP000240419"/>
    </source>
</evidence>
<evidence type="ECO:0000313" key="2">
    <source>
        <dbReference type="EMBL" id="PSJ86361.1"/>
    </source>
</evidence>
<feature type="domain" description="PsbP C-terminal" evidence="1">
    <location>
        <begin position="34"/>
        <end position="89"/>
    </location>
</feature>
<dbReference type="Pfam" id="PF01789">
    <property type="entry name" value="PsbP"/>
    <property type="match status" value="1"/>
</dbReference>
<comment type="caution">
    <text evidence="2">The sequence shown here is derived from an EMBL/GenBank/DDBJ whole genome shotgun (WGS) entry which is preliminary data.</text>
</comment>
<dbReference type="GO" id="GO:0015979">
    <property type="term" value="P:photosynthesis"/>
    <property type="evidence" value="ECO:0007669"/>
    <property type="project" value="InterPro"/>
</dbReference>
<gene>
    <name evidence="2" type="ORF">C7R93_28635</name>
</gene>
<dbReference type="GO" id="GO:0009654">
    <property type="term" value="C:photosystem II oxygen evolving complex"/>
    <property type="evidence" value="ECO:0007669"/>
    <property type="project" value="InterPro"/>
</dbReference>
<organism evidence="2 3">
    <name type="scientific">Brevibacillus fortis</name>
    <dbReference type="NCBI Taxonomy" id="2126352"/>
    <lineage>
        <taxon>Bacteria</taxon>
        <taxon>Bacillati</taxon>
        <taxon>Bacillota</taxon>
        <taxon>Bacilli</taxon>
        <taxon>Bacillales</taxon>
        <taxon>Paenibacillaceae</taxon>
        <taxon>Brevibacillus</taxon>
    </lineage>
</organism>
<dbReference type="Proteomes" id="UP000240419">
    <property type="component" value="Unassembled WGS sequence"/>
</dbReference>